<protein>
    <submittedName>
        <fullName evidence="2">Uncharacterized protein</fullName>
    </submittedName>
</protein>
<organism evidence="2 3">
    <name type="scientific">Streptomyces aurantiacus JA 4570</name>
    <dbReference type="NCBI Taxonomy" id="1286094"/>
    <lineage>
        <taxon>Bacteria</taxon>
        <taxon>Bacillati</taxon>
        <taxon>Actinomycetota</taxon>
        <taxon>Actinomycetes</taxon>
        <taxon>Kitasatosporales</taxon>
        <taxon>Streptomycetaceae</taxon>
        <taxon>Streptomyces</taxon>
        <taxon>Streptomyces aurantiacus group</taxon>
    </lineage>
</organism>
<accession>S3ZL96</accession>
<keyword evidence="3" id="KW-1185">Reference proteome</keyword>
<dbReference type="AlphaFoldDB" id="S3ZL96"/>
<sequence length="30" mass="3066">MTPDFNTGVPSLQGDQPDDGSEGELGCIGE</sequence>
<dbReference type="Proteomes" id="UP000014629">
    <property type="component" value="Unassembled WGS sequence"/>
</dbReference>
<feature type="compositionally biased region" description="Polar residues" evidence="1">
    <location>
        <begin position="1"/>
        <end position="14"/>
    </location>
</feature>
<comment type="caution">
    <text evidence="2">The sequence shown here is derived from an EMBL/GenBank/DDBJ whole genome shotgun (WGS) entry which is preliminary data.</text>
</comment>
<evidence type="ECO:0000256" key="1">
    <source>
        <dbReference type="SAM" id="MobiDB-lite"/>
    </source>
</evidence>
<name>S3ZL96_9ACTN</name>
<evidence type="ECO:0000313" key="2">
    <source>
        <dbReference type="EMBL" id="EPH43549.1"/>
    </source>
</evidence>
<gene>
    <name evidence="2" type="ORF">STRAU_3373</name>
</gene>
<dbReference type="EMBL" id="AOPZ01000151">
    <property type="protein sequence ID" value="EPH43549.1"/>
    <property type="molecule type" value="Genomic_DNA"/>
</dbReference>
<reference evidence="2 3" key="1">
    <citation type="submission" date="2013-02" db="EMBL/GenBank/DDBJ databases">
        <title>Draft Genome Sequence of Streptomyces aurantiacus, Which Produces Setomimycin.</title>
        <authorList>
            <person name="Gruening B.A."/>
            <person name="Praeg A."/>
            <person name="Erxleben A."/>
            <person name="Guenther S."/>
            <person name="Mueller M."/>
        </authorList>
    </citation>
    <scope>NUCLEOTIDE SEQUENCE [LARGE SCALE GENOMIC DNA]</scope>
    <source>
        <strain evidence="2 3">JA 4570</strain>
    </source>
</reference>
<feature type="region of interest" description="Disordered" evidence="1">
    <location>
        <begin position="1"/>
        <end position="30"/>
    </location>
</feature>
<evidence type="ECO:0000313" key="3">
    <source>
        <dbReference type="Proteomes" id="UP000014629"/>
    </source>
</evidence>
<proteinExistence type="predicted"/>